<name>A0ABQ3PX80_9ACTN</name>
<keyword evidence="3" id="KW-1185">Reference proteome</keyword>
<accession>A0ABQ3PX80</accession>
<sequence length="107" mass="11260">MTSNHACGDMLPVDALGPELVQQWLHDSWQRPVISSSTERIPATGDVAACGMVAVLMGSSRSRAGTGRDVPGAQGRGRPGREVRGATLTRQSPRDPVALGQAQVRSL</sequence>
<proteinExistence type="predicted"/>
<protein>
    <submittedName>
        <fullName evidence="2">Uncharacterized protein</fullName>
    </submittedName>
</protein>
<feature type="region of interest" description="Disordered" evidence="1">
    <location>
        <begin position="60"/>
        <end position="107"/>
    </location>
</feature>
<organism evidence="2 3">
    <name type="scientific">Streptomyces daghestanicus</name>
    <dbReference type="NCBI Taxonomy" id="66885"/>
    <lineage>
        <taxon>Bacteria</taxon>
        <taxon>Bacillati</taxon>
        <taxon>Actinomycetota</taxon>
        <taxon>Actinomycetes</taxon>
        <taxon>Kitasatosporales</taxon>
        <taxon>Streptomycetaceae</taxon>
        <taxon>Streptomyces</taxon>
    </lineage>
</organism>
<dbReference type="EMBL" id="BNDX01000003">
    <property type="protein sequence ID" value="GHI29636.1"/>
    <property type="molecule type" value="Genomic_DNA"/>
</dbReference>
<evidence type="ECO:0000313" key="3">
    <source>
        <dbReference type="Proteomes" id="UP001052655"/>
    </source>
</evidence>
<comment type="caution">
    <text evidence="2">The sequence shown here is derived from an EMBL/GenBank/DDBJ whole genome shotgun (WGS) entry which is preliminary data.</text>
</comment>
<reference evidence="2" key="1">
    <citation type="submission" date="2024-05" db="EMBL/GenBank/DDBJ databases">
        <title>Whole genome shotgun sequence of Streptomyces daghestanicus NBRC 12762.</title>
        <authorList>
            <person name="Komaki H."/>
            <person name="Tamura T."/>
        </authorList>
    </citation>
    <scope>NUCLEOTIDE SEQUENCE</scope>
    <source>
        <strain evidence="2">NBRC 12762</strain>
    </source>
</reference>
<evidence type="ECO:0000313" key="2">
    <source>
        <dbReference type="EMBL" id="GHI29636.1"/>
    </source>
</evidence>
<gene>
    <name evidence="2" type="ORF">Sdagh_13660</name>
</gene>
<dbReference type="Proteomes" id="UP001052655">
    <property type="component" value="Unassembled WGS sequence"/>
</dbReference>
<evidence type="ECO:0000256" key="1">
    <source>
        <dbReference type="SAM" id="MobiDB-lite"/>
    </source>
</evidence>